<dbReference type="InterPro" id="IPR043502">
    <property type="entry name" value="DNA/RNA_pol_sf"/>
</dbReference>
<reference evidence="4" key="1">
    <citation type="submission" date="2016-02" db="EMBL/GenBank/DDBJ databases">
        <title>RNAseq analyses of the midgut from blood- or serum-fed Ixodes ricinus ticks.</title>
        <authorList>
            <person name="Perner J."/>
            <person name="Provaznik J."/>
            <person name="Schrenkova J."/>
            <person name="Urbanova V."/>
            <person name="Ribeiro J.M."/>
            <person name="Kopacek P."/>
        </authorList>
    </citation>
    <scope>NUCLEOTIDE SEQUENCE</scope>
    <source>
        <tissue evidence="4">Gut</tissue>
    </source>
</reference>
<feature type="region of interest" description="Disordered" evidence="1">
    <location>
        <begin position="875"/>
        <end position="896"/>
    </location>
</feature>
<feature type="non-terminal residue" evidence="4">
    <location>
        <position position="1"/>
    </location>
</feature>
<dbReference type="InterPro" id="IPR012337">
    <property type="entry name" value="RNaseH-like_sf"/>
</dbReference>
<dbReference type="SUPFAM" id="SSF56672">
    <property type="entry name" value="DNA/RNA polymerases"/>
    <property type="match status" value="1"/>
</dbReference>
<dbReference type="InterPro" id="IPR000477">
    <property type="entry name" value="RT_dom"/>
</dbReference>
<feature type="domain" description="Reverse transcriptase" evidence="2">
    <location>
        <begin position="459"/>
        <end position="741"/>
    </location>
</feature>
<dbReference type="GO" id="GO:0003676">
    <property type="term" value="F:nucleic acid binding"/>
    <property type="evidence" value="ECO:0007669"/>
    <property type="project" value="InterPro"/>
</dbReference>
<dbReference type="Pfam" id="PF14529">
    <property type="entry name" value="Exo_endo_phos_2"/>
    <property type="match status" value="1"/>
</dbReference>
<name>A0A131Y4B5_IXORI</name>
<dbReference type="PANTHER" id="PTHR19446">
    <property type="entry name" value="REVERSE TRANSCRIPTASES"/>
    <property type="match status" value="1"/>
</dbReference>
<dbReference type="GO" id="GO:0004523">
    <property type="term" value="F:RNA-DNA hybrid ribonuclease activity"/>
    <property type="evidence" value="ECO:0007669"/>
    <property type="project" value="InterPro"/>
</dbReference>
<dbReference type="SUPFAM" id="SSF53098">
    <property type="entry name" value="Ribonuclease H-like"/>
    <property type="match status" value="1"/>
</dbReference>
<accession>A0A131Y4B5</accession>
<proteinExistence type="evidence at transcript level"/>
<dbReference type="InterPro" id="IPR036397">
    <property type="entry name" value="RNaseH_sf"/>
</dbReference>
<dbReference type="AlphaFoldDB" id="A0A131Y4B5"/>
<dbReference type="Gene3D" id="3.30.70.270">
    <property type="match status" value="1"/>
</dbReference>
<dbReference type="InterPro" id="IPR002156">
    <property type="entry name" value="RNaseH_domain"/>
</dbReference>
<dbReference type="Gene3D" id="3.60.10.10">
    <property type="entry name" value="Endonuclease/exonuclease/phosphatase"/>
    <property type="match status" value="1"/>
</dbReference>
<organism evidence="4">
    <name type="scientific">Ixodes ricinus</name>
    <name type="common">Common tick</name>
    <name type="synonym">Acarus ricinus</name>
    <dbReference type="NCBI Taxonomy" id="34613"/>
    <lineage>
        <taxon>Eukaryota</taxon>
        <taxon>Metazoa</taxon>
        <taxon>Ecdysozoa</taxon>
        <taxon>Arthropoda</taxon>
        <taxon>Chelicerata</taxon>
        <taxon>Arachnida</taxon>
        <taxon>Acari</taxon>
        <taxon>Parasitiformes</taxon>
        <taxon>Ixodida</taxon>
        <taxon>Ixodoidea</taxon>
        <taxon>Ixodidae</taxon>
        <taxon>Ixodinae</taxon>
        <taxon>Ixodes</taxon>
    </lineage>
</organism>
<dbReference type="PROSITE" id="PS50879">
    <property type="entry name" value="RNASE_H_1"/>
    <property type="match status" value="1"/>
</dbReference>
<dbReference type="Gene3D" id="3.30.420.10">
    <property type="entry name" value="Ribonuclease H-like superfamily/Ribonuclease H"/>
    <property type="match status" value="1"/>
</dbReference>
<dbReference type="GO" id="GO:0042575">
    <property type="term" value="C:DNA polymerase complex"/>
    <property type="evidence" value="ECO:0007669"/>
    <property type="project" value="UniProtKB-ARBA"/>
</dbReference>
<evidence type="ECO:0000259" key="2">
    <source>
        <dbReference type="PROSITE" id="PS50878"/>
    </source>
</evidence>
<evidence type="ECO:0000313" key="4">
    <source>
        <dbReference type="EMBL" id="JAP73348.1"/>
    </source>
</evidence>
<feature type="domain" description="RNase H type-1" evidence="3">
    <location>
        <begin position="919"/>
        <end position="1059"/>
    </location>
</feature>
<evidence type="ECO:0000259" key="3">
    <source>
        <dbReference type="PROSITE" id="PS50879"/>
    </source>
</evidence>
<sequence>LQWNCRSYIQTGTTLRGRVAHLQPIAIFLQETRGPCHIQGYNTIQHNTILHLDPVTQQPRAESQAALLIRRDCTSIELPLPNISNDYREVIAAKIQPPGQQPFVAVCVYYRPNTGRARQDEFQWVRDIQQRAGSHPIIIGGDFNAQHPAWGYRRADPRGNALHDAMEMSALDLVNAADTPTRVGLHSRQRDTTPDLTFATPRFVRKWDTMSITWGSDHYPILITLNRKKMRKRSTRARIDWNVYRQLTQQQFFDSFEPLASIIYNAKPAASEMIECDETTTCMDAHLANLWKRVHELTHRYRYGGKRHRDLMQLKKQYKTIQAYQQLLETETWHSTCAKLGEIPGLQRLWGILRSMLGKKKGQPPLKGLLLQGNPVEVETKVIRTFFPHARDSPAPDLPERTITNLDPGLDAPFTLGELTAALLKSKARSAPGHDKVNWQDLRNLPLSAQQKLLDIINDTWEQGSVPDTLKLSLIYPIPKGNKDPTKPENLRPISLTPTICKLIERMILARMQHYLEYVQPGLHPAQAGFRPNMGTHDCLWLLRRVINRKSRKLMPDYVLAIDMRKAFDNVRQEVILHELAQRYPSQRAYNWIRSFLHSRPIRLHGTAPGWTPCTFYLDRGVPQGSILGPMLFNLAMARVADALERDTTARFTIYADDITIWTEASDHLDEQQMQTELQAAVLSLETTLDALGLQLSPEKTELISIDGKRVTNPRKQITLMLGSAPITSTNGHIRILGAQIASCNSTHKWIQTLRKNWTPLLHAIRRMSNKYGGARQSSAAILARAVAVGRVLYGAPVYELSPRDLRDIEQLHRATLRTVTGLPKHTRMTVLQQLAPIPPILTIITEARIRMQSRLDNSYQGKLTTLWDQRRRSDTMPDVSGINSPWETPPHGSFTNRPMLRLAAEARRSRSCRHASSADNVVSVYTDATARNDRVSIAWICDTDPRIQGQHSCALPQGTVLHAELLALWGALEDVQHTAFTDRDATLRHQYRLLTDSFAAVQELSSSTTEDATANRIRKRLQMLQEIGIKVNILWTPGHTAHDGGNAAAHAAAVQARGTDHTYATPHPDNPTLQTPYHLDPNEVPMNRHIAYMHFIRTSIKTASKQRIIEATPQTPVIKGLSRQQEVFINKVIANAAYTPHIISKWQPPPVSAAPPRCSHCLQQCRADLWHLIKYCPAFARGRDRIDDLQVTSLAALTAIMQTDDDAQKAVADHGKISGLYRAV</sequence>
<dbReference type="GO" id="GO:0071897">
    <property type="term" value="P:DNA biosynthetic process"/>
    <property type="evidence" value="ECO:0007669"/>
    <property type="project" value="UniProtKB-ARBA"/>
</dbReference>
<dbReference type="InterPro" id="IPR036691">
    <property type="entry name" value="Endo/exonu/phosph_ase_sf"/>
</dbReference>
<dbReference type="Pfam" id="PF00078">
    <property type="entry name" value="RVT_1"/>
    <property type="match status" value="1"/>
</dbReference>
<protein>
    <submittedName>
        <fullName evidence="4">Putative tick transposon</fullName>
    </submittedName>
</protein>
<dbReference type="PROSITE" id="PS50878">
    <property type="entry name" value="RT_POL"/>
    <property type="match status" value="1"/>
</dbReference>
<dbReference type="SUPFAM" id="SSF56219">
    <property type="entry name" value="DNase I-like"/>
    <property type="match status" value="1"/>
</dbReference>
<evidence type="ECO:0000256" key="1">
    <source>
        <dbReference type="SAM" id="MobiDB-lite"/>
    </source>
</evidence>
<dbReference type="EMBL" id="GEFM01002448">
    <property type="protein sequence ID" value="JAP73348.1"/>
    <property type="molecule type" value="mRNA"/>
</dbReference>
<dbReference type="InterPro" id="IPR043128">
    <property type="entry name" value="Rev_trsase/Diguanyl_cyclase"/>
</dbReference>
<dbReference type="CDD" id="cd01650">
    <property type="entry name" value="RT_nLTR_like"/>
    <property type="match status" value="1"/>
</dbReference>
<dbReference type="InterPro" id="IPR005135">
    <property type="entry name" value="Endo/exonuclease/phosphatase"/>
</dbReference>